<sequence length="167" mass="18222">MTARSAERTAFEVRPARPSDLARLDALFARAYPRLLKADYPPSILVTAVPLLARAQPRLLASGTYYVAETGEGRLVAAGGWSRRRDGRGEVRHVVTDDRLVRQGLGRAVLTRVLDAAALSGIDEMRCLSTRTAVPFYASLGFEEVGPVDMPLAPGITFPAVAMRRRM</sequence>
<evidence type="ECO:0000256" key="1">
    <source>
        <dbReference type="ARBA" id="ARBA00022679"/>
    </source>
</evidence>
<dbReference type="InterPro" id="IPR016181">
    <property type="entry name" value="Acyl_CoA_acyltransferase"/>
</dbReference>
<dbReference type="SUPFAM" id="SSF55729">
    <property type="entry name" value="Acyl-CoA N-acyltransferases (Nat)"/>
    <property type="match status" value="1"/>
</dbReference>
<dbReference type="InterPro" id="IPR050832">
    <property type="entry name" value="Bact_Acetyltransf"/>
</dbReference>
<dbReference type="OrthoDB" id="118465at2"/>
<dbReference type="EMBL" id="AONG01000014">
    <property type="protein sequence ID" value="KIQ68340.1"/>
    <property type="molecule type" value="Genomic_DNA"/>
</dbReference>
<comment type="caution">
    <text evidence="4">The sequence shown here is derived from an EMBL/GenBank/DDBJ whole genome shotgun (WGS) entry which is preliminary data.</text>
</comment>
<evidence type="ECO:0000259" key="3">
    <source>
        <dbReference type="PROSITE" id="PS51186"/>
    </source>
</evidence>
<organism evidence="4 5">
    <name type="scientific">Wenxinia marina DSM 24838</name>
    <dbReference type="NCBI Taxonomy" id="1123501"/>
    <lineage>
        <taxon>Bacteria</taxon>
        <taxon>Pseudomonadati</taxon>
        <taxon>Pseudomonadota</taxon>
        <taxon>Alphaproteobacteria</taxon>
        <taxon>Rhodobacterales</taxon>
        <taxon>Roseobacteraceae</taxon>
        <taxon>Wenxinia</taxon>
    </lineage>
</organism>
<dbReference type="PANTHER" id="PTHR43877:SF1">
    <property type="entry name" value="ACETYLTRANSFERASE"/>
    <property type="match status" value="1"/>
</dbReference>
<dbReference type="Proteomes" id="UP000035100">
    <property type="component" value="Unassembled WGS sequence"/>
</dbReference>
<keyword evidence="2" id="KW-0012">Acyltransferase</keyword>
<evidence type="ECO:0000313" key="4">
    <source>
        <dbReference type="EMBL" id="KIQ68340.1"/>
    </source>
</evidence>
<accession>A0A0D0NJ25</accession>
<keyword evidence="1" id="KW-0808">Transferase</keyword>
<evidence type="ECO:0000313" key="5">
    <source>
        <dbReference type="Proteomes" id="UP000035100"/>
    </source>
</evidence>
<dbReference type="PANTHER" id="PTHR43877">
    <property type="entry name" value="AMINOALKYLPHOSPHONATE N-ACETYLTRANSFERASE-RELATED-RELATED"/>
    <property type="match status" value="1"/>
</dbReference>
<dbReference type="Pfam" id="PF13673">
    <property type="entry name" value="Acetyltransf_10"/>
    <property type="match status" value="1"/>
</dbReference>
<proteinExistence type="predicted"/>
<feature type="domain" description="N-acetyltransferase" evidence="3">
    <location>
        <begin position="11"/>
        <end position="167"/>
    </location>
</feature>
<dbReference type="CDD" id="cd04301">
    <property type="entry name" value="NAT_SF"/>
    <property type="match status" value="1"/>
</dbReference>
<keyword evidence="5" id="KW-1185">Reference proteome</keyword>
<dbReference type="Gene3D" id="3.40.630.30">
    <property type="match status" value="1"/>
</dbReference>
<dbReference type="GO" id="GO:0016747">
    <property type="term" value="F:acyltransferase activity, transferring groups other than amino-acyl groups"/>
    <property type="evidence" value="ECO:0007669"/>
    <property type="project" value="InterPro"/>
</dbReference>
<dbReference type="AlphaFoldDB" id="A0A0D0NJ25"/>
<evidence type="ECO:0000256" key="2">
    <source>
        <dbReference type="ARBA" id="ARBA00023315"/>
    </source>
</evidence>
<dbReference type="STRING" id="1123501.Wenmar_02986"/>
<dbReference type="InterPro" id="IPR000182">
    <property type="entry name" value="GNAT_dom"/>
</dbReference>
<dbReference type="RefSeq" id="WP_018301778.1">
    <property type="nucleotide sequence ID" value="NZ_KB902279.1"/>
</dbReference>
<gene>
    <name evidence="4" type="ORF">Wenmar_02986</name>
</gene>
<reference evidence="4 5" key="1">
    <citation type="submission" date="2013-01" db="EMBL/GenBank/DDBJ databases">
        <authorList>
            <person name="Fiebig A."/>
            <person name="Goeker M."/>
            <person name="Klenk H.-P.P."/>
        </authorList>
    </citation>
    <scope>NUCLEOTIDE SEQUENCE [LARGE SCALE GENOMIC DNA]</scope>
    <source>
        <strain evidence="4 5">DSM 24838</strain>
    </source>
</reference>
<dbReference type="PROSITE" id="PS51186">
    <property type="entry name" value="GNAT"/>
    <property type="match status" value="1"/>
</dbReference>
<name>A0A0D0NJ25_9RHOB</name>
<protein>
    <submittedName>
        <fullName evidence="4">Wenxma_13, whole genome shotgun sequence</fullName>
    </submittedName>
</protein>
<dbReference type="eggNOG" id="COG0454">
    <property type="taxonomic scope" value="Bacteria"/>
</dbReference>